<dbReference type="InterPro" id="IPR013324">
    <property type="entry name" value="RNA_pol_sigma_r3/r4-like"/>
</dbReference>
<evidence type="ECO:0000256" key="3">
    <source>
        <dbReference type="ARBA" id="ARBA00023082"/>
    </source>
</evidence>
<dbReference type="SUPFAM" id="SSF88946">
    <property type="entry name" value="Sigma2 domain of RNA polymerase sigma factors"/>
    <property type="match status" value="1"/>
</dbReference>
<gene>
    <name evidence="8" type="primary">sigK</name>
    <name evidence="8" type="ORF">ACHIPZ_10475</name>
</gene>
<name>A0ABW7JNF6_9NOCA</name>
<evidence type="ECO:0000259" key="7">
    <source>
        <dbReference type="Pfam" id="PF08281"/>
    </source>
</evidence>
<evidence type="ECO:0000256" key="2">
    <source>
        <dbReference type="ARBA" id="ARBA00023015"/>
    </source>
</evidence>
<feature type="domain" description="RNA polymerase sigma factor 70 region 4 type 2" evidence="7">
    <location>
        <begin position="132"/>
        <end position="184"/>
    </location>
</feature>
<evidence type="ECO:0000259" key="6">
    <source>
        <dbReference type="Pfam" id="PF04542"/>
    </source>
</evidence>
<proteinExistence type="inferred from homology"/>
<reference evidence="8 9" key="1">
    <citation type="submission" date="2024-10" db="EMBL/GenBank/DDBJ databases">
        <authorList>
            <person name="Riesco R."/>
        </authorList>
    </citation>
    <scope>NUCLEOTIDE SEQUENCE [LARGE SCALE GENOMIC DNA]</scope>
    <source>
        <strain evidence="8 9">NCIMB 15449</strain>
    </source>
</reference>
<comment type="similarity">
    <text evidence="1">Belongs to the sigma-70 factor family. ECF subfamily.</text>
</comment>
<evidence type="ECO:0000313" key="9">
    <source>
        <dbReference type="Proteomes" id="UP001609175"/>
    </source>
</evidence>
<organism evidence="8 9">
    <name type="scientific">Antrihabitans spumae</name>
    <dbReference type="NCBI Taxonomy" id="3373370"/>
    <lineage>
        <taxon>Bacteria</taxon>
        <taxon>Bacillati</taxon>
        <taxon>Actinomycetota</taxon>
        <taxon>Actinomycetes</taxon>
        <taxon>Mycobacteriales</taxon>
        <taxon>Nocardiaceae</taxon>
        <taxon>Antrihabitans</taxon>
    </lineage>
</organism>
<evidence type="ECO:0000256" key="5">
    <source>
        <dbReference type="ARBA" id="ARBA00023163"/>
    </source>
</evidence>
<keyword evidence="4" id="KW-0238">DNA-binding</keyword>
<feature type="domain" description="RNA polymerase sigma-70 region 2" evidence="6">
    <location>
        <begin position="33"/>
        <end position="100"/>
    </location>
</feature>
<keyword evidence="5" id="KW-0804">Transcription</keyword>
<dbReference type="Pfam" id="PF04542">
    <property type="entry name" value="Sigma70_r2"/>
    <property type="match status" value="1"/>
</dbReference>
<dbReference type="Gene3D" id="1.10.10.10">
    <property type="entry name" value="Winged helix-like DNA-binding domain superfamily/Winged helix DNA-binding domain"/>
    <property type="match status" value="1"/>
</dbReference>
<dbReference type="EMBL" id="JBIMSO010000043">
    <property type="protein sequence ID" value="MFH5208621.1"/>
    <property type="molecule type" value="Genomic_DNA"/>
</dbReference>
<dbReference type="PANTHER" id="PTHR43133:SF66">
    <property type="entry name" value="ECF RNA POLYMERASE SIGMA FACTOR SIGK"/>
    <property type="match status" value="1"/>
</dbReference>
<dbReference type="Proteomes" id="UP001609175">
    <property type="component" value="Unassembled WGS sequence"/>
</dbReference>
<dbReference type="Gene3D" id="1.10.1740.10">
    <property type="match status" value="1"/>
</dbReference>
<dbReference type="NCBIfam" id="TIGR02937">
    <property type="entry name" value="sigma70-ECF"/>
    <property type="match status" value="1"/>
</dbReference>
<protein>
    <submittedName>
        <fullName evidence="8">ECF RNA polymerase sigma factor SigK</fullName>
    </submittedName>
</protein>
<dbReference type="SUPFAM" id="SSF88659">
    <property type="entry name" value="Sigma3 and sigma4 domains of RNA polymerase sigma factors"/>
    <property type="match status" value="1"/>
</dbReference>
<evidence type="ECO:0000256" key="4">
    <source>
        <dbReference type="ARBA" id="ARBA00023125"/>
    </source>
</evidence>
<dbReference type="Pfam" id="PF08281">
    <property type="entry name" value="Sigma70_r4_2"/>
    <property type="match status" value="1"/>
</dbReference>
<dbReference type="PANTHER" id="PTHR43133">
    <property type="entry name" value="RNA POLYMERASE ECF-TYPE SIGMA FACTO"/>
    <property type="match status" value="1"/>
</dbReference>
<dbReference type="NCBIfam" id="NF007228">
    <property type="entry name" value="PRK09646.1"/>
    <property type="match status" value="1"/>
</dbReference>
<dbReference type="InterPro" id="IPR013249">
    <property type="entry name" value="RNA_pol_sigma70_r4_t2"/>
</dbReference>
<comment type="caution">
    <text evidence="8">The sequence shown here is derived from an EMBL/GenBank/DDBJ whole genome shotgun (WGS) entry which is preliminary data.</text>
</comment>
<dbReference type="InterPro" id="IPR007627">
    <property type="entry name" value="RNA_pol_sigma70_r2"/>
</dbReference>
<dbReference type="InterPro" id="IPR013325">
    <property type="entry name" value="RNA_pol_sigma_r2"/>
</dbReference>
<dbReference type="InterPro" id="IPR014284">
    <property type="entry name" value="RNA_pol_sigma-70_dom"/>
</dbReference>
<keyword evidence="2" id="KW-0805">Transcription regulation</keyword>
<dbReference type="RefSeq" id="WP_395114227.1">
    <property type="nucleotide sequence ID" value="NZ_JBIMSO010000043.1"/>
</dbReference>
<evidence type="ECO:0000256" key="1">
    <source>
        <dbReference type="ARBA" id="ARBA00010641"/>
    </source>
</evidence>
<dbReference type="InterPro" id="IPR036388">
    <property type="entry name" value="WH-like_DNA-bd_sf"/>
</dbReference>
<evidence type="ECO:0000313" key="8">
    <source>
        <dbReference type="EMBL" id="MFH5208621.1"/>
    </source>
</evidence>
<accession>A0ABW7JNF6</accession>
<keyword evidence="3" id="KW-0731">Sigma factor</keyword>
<sequence length="191" mass="21449">MGIVRSAREAEAAELTGLLARSAAGDTAAFAELYDKTSSRVYGMVLRVIRDSGFAEETTQEVFLQVWRTADKFDPTKGSAVSWLMVLAQRRAIDRVRTEQSNTDREVTYEVNNHRDEFDQVTEEVWRRIEQQAVLDCLDRLTDAQREAVALAYYGGLSYRETAVSLGVALPTVKSRIRDGLIRLRACLGVI</sequence>
<dbReference type="CDD" id="cd06171">
    <property type="entry name" value="Sigma70_r4"/>
    <property type="match status" value="1"/>
</dbReference>
<dbReference type="InterPro" id="IPR039425">
    <property type="entry name" value="RNA_pol_sigma-70-like"/>
</dbReference>